<dbReference type="Proteomes" id="UP000006753">
    <property type="component" value="Unassembled WGS sequence"/>
</dbReference>
<protein>
    <submittedName>
        <fullName evidence="1">Uncharacterized protein</fullName>
    </submittedName>
</protein>
<gene>
    <name evidence="1" type="ORF">MBM_06365</name>
</gene>
<evidence type="ECO:0000313" key="1">
    <source>
        <dbReference type="EMBL" id="EKD15149.1"/>
    </source>
</evidence>
<dbReference type="KEGG" id="mbe:MBM_06365"/>
<sequence length="109" mass="12112">MNFALFNFRPAGKIFRTPLKAALAASSSFTAQSAVLSTQEEAINFYFVFSELAAIAEIKDEDRLPLTLVQIDLIDLTNSLLSETLLGQQSKPLDRLARTRIRRSSFATT</sequence>
<evidence type="ECO:0000313" key="2">
    <source>
        <dbReference type="Proteomes" id="UP000006753"/>
    </source>
</evidence>
<organism evidence="1 2">
    <name type="scientific">Marssonina brunnea f. sp. multigermtubi (strain MB_m1)</name>
    <name type="common">Marssonina leaf spot fungus</name>
    <dbReference type="NCBI Taxonomy" id="1072389"/>
    <lineage>
        <taxon>Eukaryota</taxon>
        <taxon>Fungi</taxon>
        <taxon>Dikarya</taxon>
        <taxon>Ascomycota</taxon>
        <taxon>Pezizomycotina</taxon>
        <taxon>Leotiomycetes</taxon>
        <taxon>Helotiales</taxon>
        <taxon>Drepanopezizaceae</taxon>
        <taxon>Drepanopeziza</taxon>
    </lineage>
</organism>
<dbReference type="AlphaFoldDB" id="K1XRF0"/>
<dbReference type="EMBL" id="JH921442">
    <property type="protein sequence ID" value="EKD15149.1"/>
    <property type="molecule type" value="Genomic_DNA"/>
</dbReference>
<dbReference type="HOGENOM" id="CLU_2184525_0_0_1"/>
<name>K1XRF0_MARBU</name>
<dbReference type="InParanoid" id="K1XRF0"/>
<accession>K1XRF0</accession>
<keyword evidence="2" id="KW-1185">Reference proteome</keyword>
<reference evidence="1 2" key="1">
    <citation type="journal article" date="2012" name="BMC Genomics">
        <title>Sequencing the genome of Marssonina brunnea reveals fungus-poplar co-evolution.</title>
        <authorList>
            <person name="Zhu S."/>
            <person name="Cao Y.-Z."/>
            <person name="Jiang C."/>
            <person name="Tan B.-Y."/>
            <person name="Wang Z."/>
            <person name="Feng S."/>
            <person name="Zhang L."/>
            <person name="Su X.-H."/>
            <person name="Brejova B."/>
            <person name="Vinar T."/>
            <person name="Xu M."/>
            <person name="Wang M.-X."/>
            <person name="Zhang S.-G."/>
            <person name="Huang M.-R."/>
            <person name="Wu R."/>
            <person name="Zhou Y."/>
        </authorList>
    </citation>
    <scope>NUCLEOTIDE SEQUENCE [LARGE SCALE GENOMIC DNA]</scope>
    <source>
        <strain evidence="1 2">MB_m1</strain>
    </source>
</reference>
<proteinExistence type="predicted"/>